<comment type="caution">
    <text evidence="5">The sequence shown here is derived from an EMBL/GenBank/DDBJ whole genome shotgun (WGS) entry which is preliminary data.</text>
</comment>
<sequence length="143" mass="15251">MSLDEKYDSGNVFAKIISGDIPAAKIFEDDDVLAFMDAFPQSRGHALIISKTSQAVNLLDVEEDVLSKLIKTTQAVARAVTKALSPDGFRIVQYNGAPGGQSVFHLHFHVIPVYEGTPLGAHGGGMADMADLQVLAGDIRNAL</sequence>
<evidence type="ECO:0000313" key="6">
    <source>
        <dbReference type="Proteomes" id="UP000264589"/>
    </source>
</evidence>
<dbReference type="EMBL" id="QUQO01000001">
    <property type="protein sequence ID" value="RFB04690.1"/>
    <property type="molecule type" value="Genomic_DNA"/>
</dbReference>
<dbReference type="InterPro" id="IPR039384">
    <property type="entry name" value="HINT"/>
</dbReference>
<proteinExistence type="predicted"/>
<protein>
    <submittedName>
        <fullName evidence="5">HIT family protein</fullName>
    </submittedName>
</protein>
<dbReference type="InterPro" id="IPR036265">
    <property type="entry name" value="HIT-like_sf"/>
</dbReference>
<evidence type="ECO:0000256" key="2">
    <source>
        <dbReference type="PIRSR" id="PIRSR601310-3"/>
    </source>
</evidence>
<dbReference type="PANTHER" id="PTHR46648">
    <property type="entry name" value="HIT FAMILY PROTEIN 1"/>
    <property type="match status" value="1"/>
</dbReference>
<feature type="active site" description="Tele-AMP-histidine intermediate" evidence="1">
    <location>
        <position position="107"/>
    </location>
</feature>
<evidence type="ECO:0000259" key="4">
    <source>
        <dbReference type="PROSITE" id="PS51084"/>
    </source>
</evidence>
<dbReference type="CDD" id="cd01277">
    <property type="entry name" value="HINT_subgroup"/>
    <property type="match status" value="1"/>
</dbReference>
<accession>A0A371RGW2</accession>
<organism evidence="5 6">
    <name type="scientific">Parvularcula marina</name>
    <dbReference type="NCBI Taxonomy" id="2292771"/>
    <lineage>
        <taxon>Bacteria</taxon>
        <taxon>Pseudomonadati</taxon>
        <taxon>Pseudomonadota</taxon>
        <taxon>Alphaproteobacteria</taxon>
        <taxon>Parvularculales</taxon>
        <taxon>Parvularculaceae</taxon>
        <taxon>Parvularcula</taxon>
    </lineage>
</organism>
<gene>
    <name evidence="5" type="ORF">DX908_05000</name>
</gene>
<dbReference type="GO" id="GO:0003824">
    <property type="term" value="F:catalytic activity"/>
    <property type="evidence" value="ECO:0007669"/>
    <property type="project" value="InterPro"/>
</dbReference>
<feature type="short sequence motif" description="Histidine triad motif" evidence="2 3">
    <location>
        <begin position="105"/>
        <end position="109"/>
    </location>
</feature>
<reference evidence="5 6" key="1">
    <citation type="submission" date="2018-08" db="EMBL/GenBank/DDBJ databases">
        <title>Parvularcula sp. SM1705, isolated from surface water of the South Sea China.</title>
        <authorList>
            <person name="Sun L."/>
        </authorList>
    </citation>
    <scope>NUCLEOTIDE SEQUENCE [LARGE SCALE GENOMIC DNA]</scope>
    <source>
        <strain evidence="5 6">SM1705</strain>
    </source>
</reference>
<dbReference type="Pfam" id="PF01230">
    <property type="entry name" value="HIT"/>
    <property type="match status" value="1"/>
</dbReference>
<dbReference type="AlphaFoldDB" id="A0A371RGW2"/>
<dbReference type="InParanoid" id="A0A371RGW2"/>
<evidence type="ECO:0000256" key="1">
    <source>
        <dbReference type="PIRSR" id="PIRSR601310-1"/>
    </source>
</evidence>
<evidence type="ECO:0000256" key="3">
    <source>
        <dbReference type="PROSITE-ProRule" id="PRU00464"/>
    </source>
</evidence>
<dbReference type="PANTHER" id="PTHR46648:SF1">
    <property type="entry name" value="ADENOSINE 5'-MONOPHOSPHORAMIDASE HNT1"/>
    <property type="match status" value="1"/>
</dbReference>
<feature type="domain" description="HIT" evidence="4">
    <location>
        <begin position="12"/>
        <end position="120"/>
    </location>
</feature>
<dbReference type="InterPro" id="IPR001310">
    <property type="entry name" value="Histidine_triad_HIT"/>
</dbReference>
<dbReference type="PRINTS" id="PR00332">
    <property type="entry name" value="HISTRIAD"/>
</dbReference>
<dbReference type="OrthoDB" id="9784774at2"/>
<dbReference type="GO" id="GO:0009117">
    <property type="term" value="P:nucleotide metabolic process"/>
    <property type="evidence" value="ECO:0007669"/>
    <property type="project" value="TreeGrafter"/>
</dbReference>
<keyword evidence="6" id="KW-1185">Reference proteome</keyword>
<dbReference type="RefSeq" id="WP_116391323.1">
    <property type="nucleotide sequence ID" value="NZ_QUQO01000001.1"/>
</dbReference>
<dbReference type="Proteomes" id="UP000264589">
    <property type="component" value="Unassembled WGS sequence"/>
</dbReference>
<dbReference type="SUPFAM" id="SSF54197">
    <property type="entry name" value="HIT-like"/>
    <property type="match status" value="1"/>
</dbReference>
<dbReference type="Gene3D" id="3.30.428.10">
    <property type="entry name" value="HIT-like"/>
    <property type="match status" value="1"/>
</dbReference>
<dbReference type="InterPro" id="IPR011146">
    <property type="entry name" value="HIT-like"/>
</dbReference>
<dbReference type="PROSITE" id="PS51084">
    <property type="entry name" value="HIT_2"/>
    <property type="match status" value="1"/>
</dbReference>
<dbReference type="FunCoup" id="A0A371RGW2">
    <property type="interactions" value="528"/>
</dbReference>
<evidence type="ECO:0000313" key="5">
    <source>
        <dbReference type="EMBL" id="RFB04690.1"/>
    </source>
</evidence>
<name>A0A371RGW2_9PROT</name>